<feature type="region of interest" description="Disordered" evidence="2">
    <location>
        <begin position="1"/>
        <end position="58"/>
    </location>
</feature>
<feature type="compositionally biased region" description="Polar residues" evidence="2">
    <location>
        <begin position="23"/>
        <end position="47"/>
    </location>
</feature>
<dbReference type="InterPro" id="IPR050767">
    <property type="entry name" value="Sel1_AlgK"/>
</dbReference>
<keyword evidence="3" id="KW-0812">Transmembrane</keyword>
<dbReference type="Pfam" id="PF08238">
    <property type="entry name" value="Sel1"/>
    <property type="match status" value="9"/>
</dbReference>
<dbReference type="PANTHER" id="PTHR11102:SF160">
    <property type="entry name" value="ERAD-ASSOCIATED E3 UBIQUITIN-PROTEIN LIGASE COMPONENT HRD3"/>
    <property type="match status" value="1"/>
</dbReference>
<gene>
    <name evidence="4" type="ORF">KI688_006545</name>
</gene>
<dbReference type="Gene3D" id="1.25.40.10">
    <property type="entry name" value="Tetratricopeptide repeat domain"/>
    <property type="match status" value="4"/>
</dbReference>
<proteinExistence type="inferred from homology"/>
<dbReference type="PANTHER" id="PTHR11102">
    <property type="entry name" value="SEL-1-LIKE PROTEIN"/>
    <property type="match status" value="1"/>
</dbReference>
<dbReference type="InterPro" id="IPR011990">
    <property type="entry name" value="TPR-like_helical_dom_sf"/>
</dbReference>
<evidence type="ECO:0000256" key="2">
    <source>
        <dbReference type="SAM" id="MobiDB-lite"/>
    </source>
</evidence>
<comment type="similarity">
    <text evidence="1">Belongs to the sel-1 family.</text>
</comment>
<keyword evidence="3" id="KW-0472">Membrane</keyword>
<dbReference type="EMBL" id="JAHRHY010000020">
    <property type="protein sequence ID" value="KAG9062213.1"/>
    <property type="molecule type" value="Genomic_DNA"/>
</dbReference>
<accession>A0A9P8BNL1</accession>
<reference evidence="4" key="1">
    <citation type="submission" date="2021-06" db="EMBL/GenBank/DDBJ databases">
        <title>Genome Sequence of Mortierella hyaline Strain SCG-10, a Cold-Adapted, Nitrate-Reducing Fungus Isolated from Soil in Minnesota, USA.</title>
        <authorList>
            <person name="Aldossari N."/>
        </authorList>
    </citation>
    <scope>NUCLEOTIDE SEQUENCE</scope>
    <source>
        <strain evidence="4">SCG-10</strain>
    </source>
</reference>
<sequence length="749" mass="85154">MADADILQTRKAHTTHNNHPDDGSTSVPIVESNSGADQYPNPFQQHVGQAHGRNQQQQQQHYNVMIPTVDHWPAIFLDGLKTSAQFAVLGLKQAHTKWQEYQSSRGGSYQVLPTTTIDSLSQQQNTPTRQMFTFGSKRQQKGGHQFSVSGRRLTRLLFLLVLAVTAILLLVLPHRLNPLEDRAIWIRYYSHEEAIKIMVPYGIKLHVSDVKKAALKELHQGFSTFGPAGTVKLISRRNGAMAPDRVWNNRDWEFESSARHPILIVDTKYDLFRFLESSLHCFAQQREYAQQRRDQFMVSFNPEHNDYATLARIINKIANDEKYFEEYEIFYLRNAFDDPRKNDPRTGQRWEKSSGSRDIYTRPDVGYIPHQTARPLWDDIMNDSDMLSLYDRDPLMVNIKNYEGQGVVRDFVKAKDWFLRASDRTQFSIGHMFYFGHGVHQDYTEAHEWWFKAAEQGYPRARVRVVCETYIDGRGVPVDYSNSKEGLRGAQVDQAKALELYRKDAEQKYADAQLRIGSTLYHVGGPGFVVDYAKAMEWYMKAASQGYDSAQASVGELYKFGRGIPQDYQKAMEWFLLSAGQGYTWAQNRIGDMYRDGLGVPMDQTKAQEWYVKANPGGKMEGSGVDQDLQVTINWYTRAADLGHTRGQLSIGVMYGQGLVVVQDFVKAAESGDGWAQLILTGLGMVHKAAALGDASAQYTLGLLYGFGQGINRIVMTARNWTLKAAVQRHAAAQNPAGFFYNYSIPDYQ</sequence>
<dbReference type="AlphaFoldDB" id="A0A9P8BNL1"/>
<evidence type="ECO:0000313" key="4">
    <source>
        <dbReference type="EMBL" id="KAG9062213.1"/>
    </source>
</evidence>
<keyword evidence="5" id="KW-1185">Reference proteome</keyword>
<feature type="transmembrane region" description="Helical" evidence="3">
    <location>
        <begin position="153"/>
        <end position="172"/>
    </location>
</feature>
<organism evidence="4 5">
    <name type="scientific">Linnemannia hyalina</name>
    <dbReference type="NCBI Taxonomy" id="64524"/>
    <lineage>
        <taxon>Eukaryota</taxon>
        <taxon>Fungi</taxon>
        <taxon>Fungi incertae sedis</taxon>
        <taxon>Mucoromycota</taxon>
        <taxon>Mortierellomycotina</taxon>
        <taxon>Mortierellomycetes</taxon>
        <taxon>Mortierellales</taxon>
        <taxon>Mortierellaceae</taxon>
        <taxon>Linnemannia</taxon>
    </lineage>
</organism>
<evidence type="ECO:0000256" key="1">
    <source>
        <dbReference type="ARBA" id="ARBA00038101"/>
    </source>
</evidence>
<evidence type="ECO:0008006" key="6">
    <source>
        <dbReference type="Google" id="ProtNLM"/>
    </source>
</evidence>
<dbReference type="InterPro" id="IPR006597">
    <property type="entry name" value="Sel1-like"/>
</dbReference>
<dbReference type="Proteomes" id="UP000707451">
    <property type="component" value="Unassembled WGS sequence"/>
</dbReference>
<evidence type="ECO:0000256" key="3">
    <source>
        <dbReference type="SAM" id="Phobius"/>
    </source>
</evidence>
<dbReference type="OrthoDB" id="2434295at2759"/>
<evidence type="ECO:0000313" key="5">
    <source>
        <dbReference type="Proteomes" id="UP000707451"/>
    </source>
</evidence>
<dbReference type="SMART" id="SM00671">
    <property type="entry name" value="SEL1"/>
    <property type="match status" value="7"/>
</dbReference>
<dbReference type="SUPFAM" id="SSF81901">
    <property type="entry name" value="HCP-like"/>
    <property type="match status" value="3"/>
</dbReference>
<keyword evidence="3" id="KW-1133">Transmembrane helix</keyword>
<name>A0A9P8BNL1_9FUNG</name>
<protein>
    <recommendedName>
        <fullName evidence="6">HCP-like protein</fullName>
    </recommendedName>
</protein>
<comment type="caution">
    <text evidence="4">The sequence shown here is derived from an EMBL/GenBank/DDBJ whole genome shotgun (WGS) entry which is preliminary data.</text>
</comment>